<dbReference type="PANTHER" id="PTHR43663">
    <property type="entry name" value="CHROMATE TRANSPORT PROTEIN-RELATED"/>
    <property type="match status" value="1"/>
</dbReference>
<feature type="transmembrane region" description="Helical" evidence="7">
    <location>
        <begin position="361"/>
        <end position="386"/>
    </location>
</feature>
<evidence type="ECO:0000256" key="1">
    <source>
        <dbReference type="ARBA" id="ARBA00004651"/>
    </source>
</evidence>
<reference evidence="8" key="1">
    <citation type="submission" date="2006-06" db="EMBL/GenBank/DDBJ databases">
        <title>Complete sequence of Trichodesmium erythraeum IMS101.</title>
        <authorList>
            <consortium name="US DOE Joint Genome Institute"/>
            <person name="Copeland A."/>
            <person name="Lucas S."/>
            <person name="Lapidus A."/>
            <person name="Barry K."/>
            <person name="Detter J.C."/>
            <person name="Glavina del Rio T."/>
            <person name="Hammon N."/>
            <person name="Israni S."/>
            <person name="Dalin E."/>
            <person name="Tice H."/>
            <person name="Pitluck S."/>
            <person name="Kiss H."/>
            <person name="Munk A.C."/>
            <person name="Brettin T."/>
            <person name="Bruce D."/>
            <person name="Han C."/>
            <person name="Tapia R."/>
            <person name="Gilna P."/>
            <person name="Schmutz J."/>
            <person name="Larimer F."/>
            <person name="Land M."/>
            <person name="Hauser L."/>
            <person name="Kyrpides N."/>
            <person name="Kim E."/>
            <person name="Richardson P."/>
        </authorList>
    </citation>
    <scope>NUCLEOTIDE SEQUENCE [LARGE SCALE GENOMIC DNA]</scope>
    <source>
        <strain evidence="8">IMS101</strain>
    </source>
</reference>
<keyword evidence="4 7" id="KW-0812">Transmembrane</keyword>
<organism evidence="8">
    <name type="scientific">Trichodesmium erythraeum (strain IMS101)</name>
    <dbReference type="NCBI Taxonomy" id="203124"/>
    <lineage>
        <taxon>Bacteria</taxon>
        <taxon>Bacillati</taxon>
        <taxon>Cyanobacteriota</taxon>
        <taxon>Cyanophyceae</taxon>
        <taxon>Oscillatoriophycideae</taxon>
        <taxon>Oscillatoriales</taxon>
        <taxon>Microcoleaceae</taxon>
        <taxon>Trichodesmium</taxon>
    </lineage>
</organism>
<evidence type="ECO:0000256" key="6">
    <source>
        <dbReference type="ARBA" id="ARBA00023136"/>
    </source>
</evidence>
<comment type="subcellular location">
    <subcellularLocation>
        <location evidence="1">Cell membrane</location>
        <topology evidence="1">Multi-pass membrane protein</topology>
    </subcellularLocation>
</comment>
<dbReference type="RefSeq" id="WP_011612227.1">
    <property type="nucleotide sequence ID" value="NC_008312.1"/>
</dbReference>
<dbReference type="KEGG" id="ter:Tery_2674"/>
<feature type="transmembrane region" description="Helical" evidence="7">
    <location>
        <begin position="221"/>
        <end position="238"/>
    </location>
</feature>
<dbReference type="GO" id="GO:0015109">
    <property type="term" value="F:chromate transmembrane transporter activity"/>
    <property type="evidence" value="ECO:0007669"/>
    <property type="project" value="InterPro"/>
</dbReference>
<name>Q111F9_TRIEI</name>
<feature type="transmembrane region" description="Helical" evidence="7">
    <location>
        <begin position="289"/>
        <end position="313"/>
    </location>
</feature>
<dbReference type="PANTHER" id="PTHR43663:SF1">
    <property type="entry name" value="CHROMATE TRANSPORTER"/>
    <property type="match status" value="1"/>
</dbReference>
<dbReference type="AlphaFoldDB" id="Q111F9"/>
<dbReference type="EMBL" id="CP000393">
    <property type="protein sequence ID" value="ABG51865.1"/>
    <property type="molecule type" value="Genomic_DNA"/>
</dbReference>
<comment type="similarity">
    <text evidence="2">Belongs to the chromate ion transporter (CHR) (TC 2.A.51) family.</text>
</comment>
<dbReference type="PIRSF" id="PIRSF004810">
    <property type="entry name" value="ChrA"/>
    <property type="match status" value="1"/>
</dbReference>
<evidence type="ECO:0000256" key="5">
    <source>
        <dbReference type="ARBA" id="ARBA00022989"/>
    </source>
</evidence>
<dbReference type="InterPro" id="IPR052518">
    <property type="entry name" value="CHR_Transporter"/>
</dbReference>
<evidence type="ECO:0000256" key="2">
    <source>
        <dbReference type="ARBA" id="ARBA00005262"/>
    </source>
</evidence>
<protein>
    <submittedName>
        <fullName evidence="8">Chromate transporter, chromate ion transporter (CHR) family</fullName>
    </submittedName>
</protein>
<proteinExistence type="inferred from homology"/>
<feature type="transmembrane region" description="Helical" evidence="7">
    <location>
        <begin position="22"/>
        <end position="44"/>
    </location>
</feature>
<evidence type="ECO:0000256" key="4">
    <source>
        <dbReference type="ARBA" id="ARBA00022692"/>
    </source>
</evidence>
<dbReference type="HOGENOM" id="CLU_018106_0_0_3"/>
<feature type="transmembrane region" description="Helical" evidence="7">
    <location>
        <begin position="320"/>
        <end position="341"/>
    </location>
</feature>
<dbReference type="Pfam" id="PF02417">
    <property type="entry name" value="Chromate_transp"/>
    <property type="match status" value="2"/>
</dbReference>
<dbReference type="NCBIfam" id="TIGR00937">
    <property type="entry name" value="2A51"/>
    <property type="match status" value="1"/>
</dbReference>
<feature type="transmembrane region" description="Helical" evidence="7">
    <location>
        <begin position="128"/>
        <end position="147"/>
    </location>
</feature>
<dbReference type="InterPro" id="IPR003370">
    <property type="entry name" value="Chromate_transpt"/>
</dbReference>
<keyword evidence="3" id="KW-1003">Cell membrane</keyword>
<dbReference type="GO" id="GO:0005886">
    <property type="term" value="C:plasma membrane"/>
    <property type="evidence" value="ECO:0007669"/>
    <property type="project" value="UniProtKB-SubCell"/>
</dbReference>
<evidence type="ECO:0000313" key="8">
    <source>
        <dbReference type="EMBL" id="ABG51865.1"/>
    </source>
</evidence>
<keyword evidence="5 7" id="KW-1133">Transmembrane helix</keyword>
<keyword evidence="6 7" id="KW-0472">Membrane</keyword>
<feature type="transmembrane region" description="Helical" evidence="7">
    <location>
        <begin position="64"/>
        <end position="85"/>
    </location>
</feature>
<gene>
    <name evidence="8" type="ordered locus">Tery_2674</name>
</gene>
<dbReference type="InterPro" id="IPR014047">
    <property type="entry name" value="Chr_Tranpt_l_chain"/>
</dbReference>
<sequence length="416" mass="44731">MGDMTDTSIPNDAKSKLKKESFLFWAFLKIGSTAFGGFMALVSVCESMIVQQHKLLSHEEMLDGISLATVLPGPVAVNVVAYIGYKIRGIRGAFASTTGVLLPTYLLVVSFTAFYFRVGEISAISKAFAGFIPAMVAIILVAIWRLSKKTIRTLKNWKSISIAVAAFIILKFVGGFYTTLLIVLGSGIFGYLLYYDATASELSTSNISSPITSPLISKTKLLLSSFVLSAFLVLYLVPLPFLENTSLAKLFIVFSGMSLTLFGSGYVFIPMIQEIVVNNYGWVTQTEFASAIALSQITPGPILISAAFIGYAVKGILGSLVATIGIFFPPAMLMITCSDLLEQIKNSSTIQTALKGVRPAVIGMIFAAALILLQGVKIHWVSALILMGGLFAILRFKVDVILVIPVAGILGILLYP</sequence>
<feature type="transmembrane region" description="Helical" evidence="7">
    <location>
        <begin position="159"/>
        <end position="192"/>
    </location>
</feature>
<evidence type="ECO:0000256" key="3">
    <source>
        <dbReference type="ARBA" id="ARBA00022475"/>
    </source>
</evidence>
<evidence type="ECO:0000256" key="7">
    <source>
        <dbReference type="SAM" id="Phobius"/>
    </source>
</evidence>
<feature type="transmembrane region" description="Helical" evidence="7">
    <location>
        <begin position="92"/>
        <end position="116"/>
    </location>
</feature>
<feature type="transmembrane region" description="Helical" evidence="7">
    <location>
        <begin position="398"/>
        <end position="415"/>
    </location>
</feature>
<dbReference type="eggNOG" id="COG2059">
    <property type="taxonomic scope" value="Bacteria"/>
</dbReference>
<accession>Q111F9</accession>
<feature type="transmembrane region" description="Helical" evidence="7">
    <location>
        <begin position="250"/>
        <end position="269"/>
    </location>
</feature>